<keyword evidence="3" id="KW-1185">Reference proteome</keyword>
<dbReference type="EMBL" id="ML996566">
    <property type="protein sequence ID" value="KAF2761581.1"/>
    <property type="molecule type" value="Genomic_DNA"/>
</dbReference>
<protein>
    <submittedName>
        <fullName evidence="2">Uncharacterized protein</fullName>
    </submittedName>
</protein>
<feature type="compositionally biased region" description="Basic and acidic residues" evidence="1">
    <location>
        <begin position="235"/>
        <end position="245"/>
    </location>
</feature>
<feature type="region of interest" description="Disordered" evidence="1">
    <location>
        <begin position="294"/>
        <end position="333"/>
    </location>
</feature>
<reference evidence="2" key="1">
    <citation type="journal article" date="2020" name="Stud. Mycol.">
        <title>101 Dothideomycetes genomes: a test case for predicting lifestyles and emergence of pathogens.</title>
        <authorList>
            <person name="Haridas S."/>
            <person name="Albert R."/>
            <person name="Binder M."/>
            <person name="Bloem J."/>
            <person name="Labutti K."/>
            <person name="Salamov A."/>
            <person name="Andreopoulos B."/>
            <person name="Baker S."/>
            <person name="Barry K."/>
            <person name="Bills G."/>
            <person name="Bluhm B."/>
            <person name="Cannon C."/>
            <person name="Castanera R."/>
            <person name="Culley D."/>
            <person name="Daum C."/>
            <person name="Ezra D."/>
            <person name="Gonzalez J."/>
            <person name="Henrissat B."/>
            <person name="Kuo A."/>
            <person name="Liang C."/>
            <person name="Lipzen A."/>
            <person name="Lutzoni F."/>
            <person name="Magnuson J."/>
            <person name="Mondo S."/>
            <person name="Nolan M."/>
            <person name="Ohm R."/>
            <person name="Pangilinan J."/>
            <person name="Park H.-J."/>
            <person name="Ramirez L."/>
            <person name="Alfaro M."/>
            <person name="Sun H."/>
            <person name="Tritt A."/>
            <person name="Yoshinaga Y."/>
            <person name="Zwiers L.-H."/>
            <person name="Turgeon B."/>
            <person name="Goodwin S."/>
            <person name="Spatafora J."/>
            <person name="Crous P."/>
            <person name="Grigoriev I."/>
        </authorList>
    </citation>
    <scope>NUCLEOTIDE SEQUENCE</scope>
    <source>
        <strain evidence="2">CBS 121739</strain>
    </source>
</reference>
<feature type="region of interest" description="Disordered" evidence="1">
    <location>
        <begin position="24"/>
        <end position="47"/>
    </location>
</feature>
<organism evidence="2 3">
    <name type="scientific">Pseudovirgaria hyperparasitica</name>
    <dbReference type="NCBI Taxonomy" id="470096"/>
    <lineage>
        <taxon>Eukaryota</taxon>
        <taxon>Fungi</taxon>
        <taxon>Dikarya</taxon>
        <taxon>Ascomycota</taxon>
        <taxon>Pezizomycotina</taxon>
        <taxon>Dothideomycetes</taxon>
        <taxon>Dothideomycetes incertae sedis</taxon>
        <taxon>Acrospermales</taxon>
        <taxon>Acrospermaceae</taxon>
        <taxon>Pseudovirgaria</taxon>
    </lineage>
</organism>
<evidence type="ECO:0000313" key="2">
    <source>
        <dbReference type="EMBL" id="KAF2761581.1"/>
    </source>
</evidence>
<gene>
    <name evidence="2" type="ORF">EJ05DRAFT_507234</name>
</gene>
<feature type="compositionally biased region" description="Acidic residues" evidence="1">
    <location>
        <begin position="209"/>
        <end position="219"/>
    </location>
</feature>
<sequence length="388" mass="42232">MSLNASASVSVSPLRFPAHTYLSNSAAHQDRQSHPHQQRPSNLAPLTTTDDDAAVATALALLESASQSLSTMKPERVPMPAHTHTHAHPLFAQRRGHGMRGSMTTESHLNTSTPPSPPSAAQVTHTNPPPIQAPPAHNATLISPSRRRDSVLSSPATSGAIPDDGAESVMFSGGEGLLASRHAPGNCTAGAGAGASSGSAAINHSTESMDVEEDMEDGEIVDREAHQHDHHHNHHDTYQNNHHEGPYNINNNPPTHAPRGPRNPSYNPHNPYRIAKQPRYPAHYNTRRITSTYIDLDDPEGPRELTSMRPWFSRGRGNRSRGQGRGQGMGRPYSARPYAQKTFDGVPFRGWVDQDLPPIPRVEEWSYEKETAKLWAMDMGDGDADRGA</sequence>
<dbReference type="GeneID" id="54488949"/>
<dbReference type="Proteomes" id="UP000799437">
    <property type="component" value="Unassembled WGS sequence"/>
</dbReference>
<feature type="region of interest" description="Disordered" evidence="1">
    <location>
        <begin position="189"/>
        <end position="275"/>
    </location>
</feature>
<evidence type="ECO:0000313" key="3">
    <source>
        <dbReference type="Proteomes" id="UP000799437"/>
    </source>
</evidence>
<dbReference type="RefSeq" id="XP_033604032.1">
    <property type="nucleotide sequence ID" value="XM_033747895.1"/>
</dbReference>
<feature type="region of interest" description="Disordered" evidence="1">
    <location>
        <begin position="67"/>
        <end position="168"/>
    </location>
</feature>
<evidence type="ECO:0000256" key="1">
    <source>
        <dbReference type="SAM" id="MobiDB-lite"/>
    </source>
</evidence>
<proteinExistence type="predicted"/>
<name>A0A6A6WJN2_9PEZI</name>
<accession>A0A6A6WJN2</accession>
<dbReference type="AlphaFoldDB" id="A0A6A6WJN2"/>